<protein>
    <submittedName>
        <fullName evidence="2">Uncharacterized protein</fullName>
    </submittedName>
</protein>
<organism evidence="2">
    <name type="scientific">uncultured Caudovirales phage</name>
    <dbReference type="NCBI Taxonomy" id="2100421"/>
    <lineage>
        <taxon>Viruses</taxon>
        <taxon>Duplodnaviria</taxon>
        <taxon>Heunggongvirae</taxon>
        <taxon>Uroviricota</taxon>
        <taxon>Caudoviricetes</taxon>
        <taxon>Peduoviridae</taxon>
        <taxon>Maltschvirus</taxon>
        <taxon>Maltschvirus maltsch</taxon>
    </lineage>
</organism>
<name>A0A6J5PEN2_9CAUD</name>
<gene>
    <name evidence="3" type="ORF">UFOVP1305_8</name>
    <name evidence="2" type="ORF">UFOVP896_46</name>
</gene>
<accession>A0A6J5PEN2</accession>
<dbReference type="EMBL" id="LR796844">
    <property type="protein sequence ID" value="CAB4169602.1"/>
    <property type="molecule type" value="Genomic_DNA"/>
</dbReference>
<sequence>MTDKKRENIETDENIDSEATESALTSSYEIAFDKHFDHALDRLSSIFSKTSERFER</sequence>
<feature type="region of interest" description="Disordered" evidence="1">
    <location>
        <begin position="1"/>
        <end position="20"/>
    </location>
</feature>
<reference evidence="2" key="1">
    <citation type="submission" date="2020-05" db="EMBL/GenBank/DDBJ databases">
        <authorList>
            <person name="Chiriac C."/>
            <person name="Salcher M."/>
            <person name="Ghai R."/>
            <person name="Kavagutti S V."/>
        </authorList>
    </citation>
    <scope>NUCLEOTIDE SEQUENCE</scope>
</reference>
<dbReference type="EMBL" id="LR797254">
    <property type="protein sequence ID" value="CAB4197343.1"/>
    <property type="molecule type" value="Genomic_DNA"/>
</dbReference>
<evidence type="ECO:0000313" key="3">
    <source>
        <dbReference type="EMBL" id="CAB4197343.1"/>
    </source>
</evidence>
<evidence type="ECO:0000313" key="2">
    <source>
        <dbReference type="EMBL" id="CAB4169602.1"/>
    </source>
</evidence>
<proteinExistence type="predicted"/>
<feature type="compositionally biased region" description="Acidic residues" evidence="1">
    <location>
        <begin position="10"/>
        <end position="19"/>
    </location>
</feature>
<evidence type="ECO:0000256" key="1">
    <source>
        <dbReference type="SAM" id="MobiDB-lite"/>
    </source>
</evidence>